<sequence length="230" mass="25733">MESRSQPFLLTPNKINQNIAKLQTTNDALLNLSTSPSGKLDPMVNLDSLSHNLNDSKAKENQKTNESLDNLSWKREREDELTLIVPTIKFDGDDTDLVENSSILEEVTPFLLTPNKINQNIAKLQTTNDALLNLSTSPSGKLDPMVNLDSLSHNLNDSKAKESQKTNESLDNLSWKREREDELTLMVPTIKFDGDDTDLVENSSILEEVTVTENEKTKVVAVSKSNHHSF</sequence>
<evidence type="ECO:0000313" key="1">
    <source>
        <dbReference type="EnsemblMetazoa" id="MESCA002242-PA"/>
    </source>
</evidence>
<protein>
    <submittedName>
        <fullName evidence="1">Uncharacterized protein</fullName>
    </submittedName>
</protein>
<accession>T1GFU2</accession>
<dbReference type="HOGENOM" id="CLU_1205978_0_0_1"/>
<proteinExistence type="predicted"/>
<dbReference type="EMBL" id="CAQQ02094968">
    <property type="status" value="NOT_ANNOTATED_CDS"/>
    <property type="molecule type" value="Genomic_DNA"/>
</dbReference>
<dbReference type="EnsemblMetazoa" id="MESCA002242-RA">
    <property type="protein sequence ID" value="MESCA002242-PA"/>
    <property type="gene ID" value="MESCA002242"/>
</dbReference>
<dbReference type="EMBL" id="CAQQ02094969">
    <property type="status" value="NOT_ANNOTATED_CDS"/>
    <property type="molecule type" value="Genomic_DNA"/>
</dbReference>
<reference evidence="2" key="1">
    <citation type="submission" date="2013-02" db="EMBL/GenBank/DDBJ databases">
        <authorList>
            <person name="Hughes D."/>
        </authorList>
    </citation>
    <scope>NUCLEOTIDE SEQUENCE</scope>
    <source>
        <strain>Durham</strain>
        <strain evidence="2">NC isolate 2 -- Noor lab</strain>
    </source>
</reference>
<organism evidence="1 2">
    <name type="scientific">Megaselia scalaris</name>
    <name type="common">Humpbacked fly</name>
    <name type="synonym">Phora scalaris</name>
    <dbReference type="NCBI Taxonomy" id="36166"/>
    <lineage>
        <taxon>Eukaryota</taxon>
        <taxon>Metazoa</taxon>
        <taxon>Ecdysozoa</taxon>
        <taxon>Arthropoda</taxon>
        <taxon>Hexapoda</taxon>
        <taxon>Insecta</taxon>
        <taxon>Pterygota</taxon>
        <taxon>Neoptera</taxon>
        <taxon>Endopterygota</taxon>
        <taxon>Diptera</taxon>
        <taxon>Brachycera</taxon>
        <taxon>Muscomorpha</taxon>
        <taxon>Platypezoidea</taxon>
        <taxon>Phoridae</taxon>
        <taxon>Megaseliini</taxon>
        <taxon>Megaselia</taxon>
    </lineage>
</organism>
<name>T1GFU2_MEGSC</name>
<dbReference type="AlphaFoldDB" id="T1GFU2"/>
<dbReference type="Proteomes" id="UP000015102">
    <property type="component" value="Unassembled WGS sequence"/>
</dbReference>
<reference evidence="1" key="2">
    <citation type="submission" date="2015-06" db="UniProtKB">
        <authorList>
            <consortium name="EnsemblMetazoa"/>
        </authorList>
    </citation>
    <scope>IDENTIFICATION</scope>
</reference>
<keyword evidence="2" id="KW-1185">Reference proteome</keyword>
<evidence type="ECO:0000313" key="2">
    <source>
        <dbReference type="Proteomes" id="UP000015102"/>
    </source>
</evidence>